<dbReference type="PANTHER" id="PTHR45663">
    <property type="entry name" value="GEO12009P1"/>
    <property type="match status" value="1"/>
</dbReference>
<evidence type="ECO:0000256" key="2">
    <source>
        <dbReference type="ARBA" id="ARBA00023284"/>
    </source>
</evidence>
<evidence type="ECO:0000313" key="5">
    <source>
        <dbReference type="EMBL" id="WAS98343.1"/>
    </source>
</evidence>
<evidence type="ECO:0000256" key="1">
    <source>
        <dbReference type="ARBA" id="ARBA00023157"/>
    </source>
</evidence>
<keyword evidence="1" id="KW-1015">Disulfide bond</keyword>
<evidence type="ECO:0000259" key="4">
    <source>
        <dbReference type="PROSITE" id="PS51352"/>
    </source>
</evidence>
<dbReference type="PRINTS" id="PR00421">
    <property type="entry name" value="THIOREDOXIN"/>
</dbReference>
<dbReference type="InterPro" id="IPR017937">
    <property type="entry name" value="Thioredoxin_CS"/>
</dbReference>
<gene>
    <name evidence="5" type="ORF">O0S08_19555</name>
</gene>
<dbReference type="CDD" id="cd02947">
    <property type="entry name" value="TRX_family"/>
    <property type="match status" value="1"/>
</dbReference>
<feature type="domain" description="Thioredoxin" evidence="4">
    <location>
        <begin position="1"/>
        <end position="120"/>
    </location>
</feature>
<dbReference type="InterPro" id="IPR036249">
    <property type="entry name" value="Thioredoxin-like_sf"/>
</dbReference>
<dbReference type="RefSeq" id="WP_269040709.1">
    <property type="nucleotide sequence ID" value="NZ_CP114040.1"/>
</dbReference>
<sequence>MSTTEITSDNFRTIVEGNETVVLDCWASWCGPCRAFAPVYEAASERHQNVLWGKLDTEAQQELAAAFDIRSIPTVMVFRQGILLFRQAGMLPAKALDELVGEVQNLDMDDIRRQIEEHEKAHAEGRCNHDHDHGHDHEH</sequence>
<dbReference type="SUPFAM" id="SSF52833">
    <property type="entry name" value="Thioredoxin-like"/>
    <property type="match status" value="1"/>
</dbReference>
<dbReference type="Gene3D" id="3.40.30.10">
    <property type="entry name" value="Glutaredoxin"/>
    <property type="match status" value="1"/>
</dbReference>
<dbReference type="Proteomes" id="UP001164459">
    <property type="component" value="Chromosome"/>
</dbReference>
<reference evidence="5" key="1">
    <citation type="submission" date="2022-11" db="EMBL/GenBank/DDBJ databases">
        <title>Minimal conservation of predation-associated metabolite biosynthetic gene clusters underscores biosynthetic potential of Myxococcota including descriptions for ten novel species: Archangium lansinium sp. nov., Myxococcus landrumus sp. nov., Nannocystis bai.</title>
        <authorList>
            <person name="Ahearne A."/>
            <person name="Stevens C."/>
            <person name="Dowd S."/>
        </authorList>
    </citation>
    <scope>NUCLEOTIDE SEQUENCE</scope>
    <source>
        <strain evidence="5">Fl3</strain>
    </source>
</reference>
<proteinExistence type="predicted"/>
<name>A0ABY7HGW4_9BACT</name>
<dbReference type="Pfam" id="PF00085">
    <property type="entry name" value="Thioredoxin"/>
    <property type="match status" value="1"/>
</dbReference>
<dbReference type="EMBL" id="CP114040">
    <property type="protein sequence ID" value="WAS98343.1"/>
    <property type="molecule type" value="Genomic_DNA"/>
</dbReference>
<protein>
    <submittedName>
        <fullName evidence="5">Thioredoxin domain-containing protein</fullName>
    </submittedName>
</protein>
<keyword evidence="2" id="KW-0676">Redox-active center</keyword>
<evidence type="ECO:0000313" key="6">
    <source>
        <dbReference type="Proteomes" id="UP001164459"/>
    </source>
</evidence>
<dbReference type="PROSITE" id="PS00194">
    <property type="entry name" value="THIOREDOXIN_1"/>
    <property type="match status" value="1"/>
</dbReference>
<organism evidence="5 6">
    <name type="scientific">Nannocystis punicea</name>
    <dbReference type="NCBI Taxonomy" id="2995304"/>
    <lineage>
        <taxon>Bacteria</taxon>
        <taxon>Pseudomonadati</taxon>
        <taxon>Myxococcota</taxon>
        <taxon>Polyangia</taxon>
        <taxon>Nannocystales</taxon>
        <taxon>Nannocystaceae</taxon>
        <taxon>Nannocystis</taxon>
    </lineage>
</organism>
<accession>A0ABY7HGW4</accession>
<keyword evidence="6" id="KW-1185">Reference proteome</keyword>
<dbReference type="PANTHER" id="PTHR45663:SF40">
    <property type="entry name" value="THIOREDOXIN 2"/>
    <property type="match status" value="1"/>
</dbReference>
<dbReference type="InterPro" id="IPR013766">
    <property type="entry name" value="Thioredoxin_domain"/>
</dbReference>
<dbReference type="PROSITE" id="PS51352">
    <property type="entry name" value="THIOREDOXIN_2"/>
    <property type="match status" value="1"/>
</dbReference>
<feature type="region of interest" description="Disordered" evidence="3">
    <location>
        <begin position="119"/>
        <end position="139"/>
    </location>
</feature>
<evidence type="ECO:0000256" key="3">
    <source>
        <dbReference type="SAM" id="MobiDB-lite"/>
    </source>
</evidence>